<keyword evidence="2" id="KW-1185">Reference proteome</keyword>
<accession>A0ACC1LL18</accession>
<evidence type="ECO:0000313" key="1">
    <source>
        <dbReference type="EMBL" id="KAJ2811346.1"/>
    </source>
</evidence>
<dbReference type="EMBL" id="JANBUP010000464">
    <property type="protein sequence ID" value="KAJ2811346.1"/>
    <property type="molecule type" value="Genomic_DNA"/>
</dbReference>
<reference evidence="1" key="1">
    <citation type="submission" date="2022-07" db="EMBL/GenBank/DDBJ databases">
        <title>Phylogenomic reconstructions and comparative analyses of Kickxellomycotina fungi.</title>
        <authorList>
            <person name="Reynolds N.K."/>
            <person name="Stajich J.E."/>
            <person name="Barry K."/>
            <person name="Grigoriev I.V."/>
            <person name="Crous P."/>
            <person name="Smith M.E."/>
        </authorList>
    </citation>
    <scope>NUCLEOTIDE SEQUENCE</scope>
    <source>
        <strain evidence="1">CBS 102833</strain>
    </source>
</reference>
<name>A0ACC1LL18_9FUNG</name>
<comment type="caution">
    <text evidence="1">The sequence shown here is derived from an EMBL/GenBank/DDBJ whole genome shotgun (WGS) entry which is preliminary data.</text>
</comment>
<sequence>MTDDPNQQTAESDEYTDGGDAAAATDLQQVLEKFEAFLTGDSGLAGAEIINDHSDYDEDVEGSDEDVDWDANGVIEALMKAIERQNDADNANDGHVTSSDAQAEDISNDGDSDGEDAAVASAMHAMDQELSTTHVGKSFASAQQSQTTLGHSTGDPEDELGDVSDVNVDLNLVQNIVESFRAQEGLPGPAGTLLGQFGIHLPQIDSESDSESGF</sequence>
<gene>
    <name evidence="1" type="ORF">H4S07_002121</name>
</gene>
<protein>
    <submittedName>
        <fullName evidence="1">Uncharacterized protein</fullName>
    </submittedName>
</protein>
<dbReference type="Proteomes" id="UP001140096">
    <property type="component" value="Unassembled WGS sequence"/>
</dbReference>
<evidence type="ECO:0000313" key="2">
    <source>
        <dbReference type="Proteomes" id="UP001140096"/>
    </source>
</evidence>
<proteinExistence type="predicted"/>
<organism evidence="1 2">
    <name type="scientific">Coemansia furcata</name>
    <dbReference type="NCBI Taxonomy" id="417177"/>
    <lineage>
        <taxon>Eukaryota</taxon>
        <taxon>Fungi</taxon>
        <taxon>Fungi incertae sedis</taxon>
        <taxon>Zoopagomycota</taxon>
        <taxon>Kickxellomycotina</taxon>
        <taxon>Kickxellomycetes</taxon>
        <taxon>Kickxellales</taxon>
        <taxon>Kickxellaceae</taxon>
        <taxon>Coemansia</taxon>
    </lineage>
</organism>